<proteinExistence type="predicted"/>
<evidence type="ECO:0000313" key="1">
    <source>
        <dbReference type="EMBL" id="AZE48824.1"/>
    </source>
</evidence>
<evidence type="ECO:0000313" key="2">
    <source>
        <dbReference type="Proteomes" id="UP000268048"/>
    </source>
</evidence>
<sequence length="79" mass="8803">MLKYRARLESILCRAPQDTAEHQAVVVPWASRFLILGNVIFNHFPGRIAEFVLLGHQGLLPLMAVISPISVFQGGAYRT</sequence>
<protein>
    <submittedName>
        <fullName evidence="1">Uncharacterized protein</fullName>
    </submittedName>
</protein>
<dbReference type="AlphaFoldDB" id="A0A3G7TNW4"/>
<dbReference type="Proteomes" id="UP000268048">
    <property type="component" value="Chromosome"/>
</dbReference>
<reference evidence="1 2" key="1">
    <citation type="submission" date="2018-03" db="EMBL/GenBank/DDBJ databases">
        <title>Diversity of phytobeneficial traits revealed by whole-genome analysis of worldwide-isolated phenazine-producing Pseudomonas spp.</title>
        <authorList>
            <person name="Biessy A."/>
            <person name="Novinscak A."/>
            <person name="Blom J."/>
            <person name="Leger G."/>
            <person name="Thomashow L.S."/>
            <person name="Cazorla F.M."/>
            <person name="Josic D."/>
            <person name="Filion M."/>
        </authorList>
    </citation>
    <scope>NUCLEOTIDE SEQUENCE [LARGE SCALE GENOMIC DNA]</scope>
    <source>
        <strain evidence="1 2">B25</strain>
    </source>
</reference>
<organism evidence="1 2">
    <name type="scientific">Pseudomonas chlororaphis</name>
    <dbReference type="NCBI Taxonomy" id="587753"/>
    <lineage>
        <taxon>Bacteria</taxon>
        <taxon>Pseudomonadati</taxon>
        <taxon>Pseudomonadota</taxon>
        <taxon>Gammaproteobacteria</taxon>
        <taxon>Pseudomonadales</taxon>
        <taxon>Pseudomonadaceae</taxon>
        <taxon>Pseudomonas</taxon>
    </lineage>
</organism>
<gene>
    <name evidence="1" type="ORF">C4K04_3152</name>
</gene>
<dbReference type="EMBL" id="CP027753">
    <property type="protein sequence ID" value="AZE48824.1"/>
    <property type="molecule type" value="Genomic_DNA"/>
</dbReference>
<name>A0A3G7TNW4_9PSED</name>
<accession>A0A3G7TNW4</accession>